<reference evidence="3" key="1">
    <citation type="submission" date="2016-11" db="EMBL/GenBank/DDBJ databases">
        <title>Trade-off between light-utilization and light-protection in marine flavobacteria.</title>
        <authorList>
            <person name="Kumagai Y."/>
            <person name="Yoshizawa S."/>
            <person name="Kogure K."/>
        </authorList>
    </citation>
    <scope>NUCLEOTIDE SEQUENCE [LARGE SCALE GENOMIC DNA]</scope>
    <source>
        <strain evidence="3">SG-18</strain>
    </source>
</reference>
<dbReference type="InterPro" id="IPR007024">
    <property type="entry name" value="BLUF_domain"/>
</dbReference>
<protein>
    <recommendedName>
        <fullName evidence="1">BLUF domain-containing protein</fullName>
    </recommendedName>
</protein>
<dbReference type="GO" id="GO:0009882">
    <property type="term" value="F:blue light photoreceptor activity"/>
    <property type="evidence" value="ECO:0007669"/>
    <property type="project" value="InterPro"/>
</dbReference>
<dbReference type="Pfam" id="PF04940">
    <property type="entry name" value="BLUF"/>
    <property type="match status" value="1"/>
</dbReference>
<dbReference type="OrthoDB" id="1122028at2"/>
<organism evidence="2 3">
    <name type="scientific">Aureicoccus marinus</name>
    <dbReference type="NCBI Taxonomy" id="754435"/>
    <lineage>
        <taxon>Bacteria</taxon>
        <taxon>Pseudomonadati</taxon>
        <taxon>Bacteroidota</taxon>
        <taxon>Flavobacteriia</taxon>
        <taxon>Flavobacteriales</taxon>
        <taxon>Flavobacteriaceae</taxon>
        <taxon>Aureicoccus</taxon>
    </lineage>
</organism>
<gene>
    <name evidence="2" type="ORF">BST99_04855</name>
</gene>
<sequence>MLSIIYKSEAIDGFDIPKIYKMLSTARDYNSENQITGCLVYHKQQFMQLIEGPDQEVESLFERIKADGRHTNLQFLGHHQLEDRLFDQWSMAFHDFGDPQGASQYKLGMVDQIFESSKALEKPNPLALTFFDELREILELS</sequence>
<dbReference type="SMART" id="SM01034">
    <property type="entry name" value="BLUF"/>
    <property type="match status" value="1"/>
</dbReference>
<dbReference type="AlphaFoldDB" id="A0A2S7T6R9"/>
<feature type="domain" description="BLUF" evidence="1">
    <location>
        <begin position="1"/>
        <end position="92"/>
    </location>
</feature>
<proteinExistence type="predicted"/>
<dbReference type="SUPFAM" id="SSF54975">
    <property type="entry name" value="Acylphosphatase/BLUF domain-like"/>
    <property type="match status" value="1"/>
</dbReference>
<dbReference type="Gene3D" id="3.30.70.100">
    <property type="match status" value="1"/>
</dbReference>
<evidence type="ECO:0000313" key="2">
    <source>
        <dbReference type="EMBL" id="PQJ15146.1"/>
    </source>
</evidence>
<accession>A0A2S7T6R9</accession>
<evidence type="ECO:0000313" key="3">
    <source>
        <dbReference type="Proteomes" id="UP000239366"/>
    </source>
</evidence>
<comment type="caution">
    <text evidence="2">The sequence shown here is derived from an EMBL/GenBank/DDBJ whole genome shotgun (WGS) entry which is preliminary data.</text>
</comment>
<evidence type="ECO:0000259" key="1">
    <source>
        <dbReference type="PROSITE" id="PS50925"/>
    </source>
</evidence>
<dbReference type="RefSeq" id="WP_105000798.1">
    <property type="nucleotide sequence ID" value="NZ_MQVX01000001.1"/>
</dbReference>
<keyword evidence="3" id="KW-1185">Reference proteome</keyword>
<name>A0A2S7T6R9_9FLAO</name>
<dbReference type="GO" id="GO:0071949">
    <property type="term" value="F:FAD binding"/>
    <property type="evidence" value="ECO:0007669"/>
    <property type="project" value="InterPro"/>
</dbReference>
<dbReference type="InterPro" id="IPR036046">
    <property type="entry name" value="Acylphosphatase-like_dom_sf"/>
</dbReference>
<dbReference type="PROSITE" id="PS50925">
    <property type="entry name" value="BLUF"/>
    <property type="match status" value="1"/>
</dbReference>
<dbReference type="Proteomes" id="UP000239366">
    <property type="component" value="Unassembled WGS sequence"/>
</dbReference>
<dbReference type="EMBL" id="MQVX01000001">
    <property type="protein sequence ID" value="PQJ15146.1"/>
    <property type="molecule type" value="Genomic_DNA"/>
</dbReference>